<protein>
    <submittedName>
        <fullName evidence="3">F5/8 type C domain protein</fullName>
    </submittedName>
</protein>
<dbReference type="InterPro" id="IPR008928">
    <property type="entry name" value="6-hairpin_glycosidase_sf"/>
</dbReference>
<accession>A0A517YPY6</accession>
<dbReference type="Pfam" id="PF00754">
    <property type="entry name" value="F5_F8_type_C"/>
    <property type="match status" value="1"/>
</dbReference>
<dbReference type="Gene3D" id="2.60.120.260">
    <property type="entry name" value="Galactose-binding domain-like"/>
    <property type="match status" value="1"/>
</dbReference>
<organism evidence="3 4">
    <name type="scientific">Poriferisphaera corsica</name>
    <dbReference type="NCBI Taxonomy" id="2528020"/>
    <lineage>
        <taxon>Bacteria</taxon>
        <taxon>Pseudomonadati</taxon>
        <taxon>Planctomycetota</taxon>
        <taxon>Phycisphaerae</taxon>
        <taxon>Phycisphaerales</taxon>
        <taxon>Phycisphaeraceae</taxon>
        <taxon>Poriferisphaera</taxon>
    </lineage>
</organism>
<evidence type="ECO:0000313" key="3">
    <source>
        <dbReference type="EMBL" id="QDU32278.1"/>
    </source>
</evidence>
<feature type="signal peptide" evidence="1">
    <location>
        <begin position="1"/>
        <end position="22"/>
    </location>
</feature>
<sequence length="926" mass="104984" precursor="true">MRRCILMVCSLLYLLVGGMVKADSTPVMVDPAIDDSGRFSYLAKSSTSLSMMGSERACQVTFDGSLYTGWAELCFAYGLDYKAVMNRSKRLFDGWMPIVSMVQVKDGIAYEVEAFYMTLDGKPESRAVVFAKITAKNVSTEVKPFGFAAGLRFNTGDHRIVEMNQGWFDVNWSYEMANDYLIRGDKVVYFFDSNGKKEAVLGDKYHDMFSGKAKHILEDTPVGVKKHEGTLEVGEEISTTFKMPLEPIGIEDIGFISAIKSANYDEYKEQTIRYWNGLKNQGAQVFIPEEAVNDARMTNLMYTWQAVYPKDNGKWLQGVNKFQYKGFWLRDAAYIIHSDDVWGYHEIARKLLDVMPEYQGVNGLFYTYANQLDGFGQALYVLANHAIVTGDKEYAEKIYPMFIPALDWLKKVSAEDDFGLMPFTDVGDNEAIRGHFTGHNFWALLGIRSAWRIANWLREDEDAKVFEAEYKRLYDALMIAIEKKSGSDGALTPGLDAEGGQDWGNLIGVFPAEVMKPWDKHVGATLAKMHAEKFDEGVMTYMGTIHHYLTVKEAQSHIFRDEQLETLEHFYAIMAHMGSTWEMFEWNVEPWSSRDAFVNYPPHGWGSAMFNLMLRNMLIHERGGEGGLGQREIHIGAVLSPEWIKAGQKLVFKNAGTECGPVSFEYTFKEDGAEVLIDGDWHTEPRNVVIHVPFAAKLKSVTADCAPIRMLVDKVVLPADVKKVVFKWDVDKSIVLNYQETIDAYKQTYREKAEEFVKEGGELMQVTTPAWLDTEGREAAFNKLYGKEIVGIAVGKPVKISGIEGSHPAQLAVDGNAHSLMSSWWVGPPAPQWLEIDLEEVKSIDRVHVYPYWGGNRYYQYQVEVSVDGETWNVIADMSQNTKIETPRGREHRFDSIDARYVKITMLYNSSNPSMHLVELRVFEAK</sequence>
<dbReference type="GO" id="GO:0005975">
    <property type="term" value="P:carbohydrate metabolic process"/>
    <property type="evidence" value="ECO:0007669"/>
    <property type="project" value="InterPro"/>
</dbReference>
<dbReference type="PROSITE" id="PS50022">
    <property type="entry name" value="FA58C_3"/>
    <property type="match status" value="1"/>
</dbReference>
<evidence type="ECO:0000256" key="1">
    <source>
        <dbReference type="SAM" id="SignalP"/>
    </source>
</evidence>
<dbReference type="InterPro" id="IPR012341">
    <property type="entry name" value="6hp_glycosidase-like_sf"/>
</dbReference>
<feature type="domain" description="F5/8 type C" evidence="2">
    <location>
        <begin position="822"/>
        <end position="925"/>
    </location>
</feature>
<proteinExistence type="predicted"/>
<dbReference type="OrthoDB" id="127107at2"/>
<dbReference type="Proteomes" id="UP000317369">
    <property type="component" value="Chromosome"/>
</dbReference>
<keyword evidence="4" id="KW-1185">Reference proteome</keyword>
<dbReference type="InterPro" id="IPR000421">
    <property type="entry name" value="FA58C"/>
</dbReference>
<dbReference type="AlphaFoldDB" id="A0A517YPY6"/>
<dbReference type="RefSeq" id="WP_145073578.1">
    <property type="nucleotide sequence ID" value="NZ_CP036425.1"/>
</dbReference>
<name>A0A517YPY6_9BACT</name>
<dbReference type="EMBL" id="CP036425">
    <property type="protein sequence ID" value="QDU32278.1"/>
    <property type="molecule type" value="Genomic_DNA"/>
</dbReference>
<dbReference type="Gene3D" id="1.50.10.10">
    <property type="match status" value="1"/>
</dbReference>
<keyword evidence="1" id="KW-0732">Signal</keyword>
<feature type="chain" id="PRO_5022033215" evidence="1">
    <location>
        <begin position="23"/>
        <end position="926"/>
    </location>
</feature>
<gene>
    <name evidence="3" type="ORF">KS4_03090</name>
</gene>
<dbReference type="KEGG" id="pcor:KS4_03090"/>
<dbReference type="SUPFAM" id="SSF48208">
    <property type="entry name" value="Six-hairpin glycosidases"/>
    <property type="match status" value="1"/>
</dbReference>
<dbReference type="InterPro" id="IPR008979">
    <property type="entry name" value="Galactose-bd-like_sf"/>
</dbReference>
<reference evidence="3 4" key="1">
    <citation type="submission" date="2019-02" db="EMBL/GenBank/DDBJ databases">
        <title>Deep-cultivation of Planctomycetes and their phenomic and genomic characterization uncovers novel biology.</title>
        <authorList>
            <person name="Wiegand S."/>
            <person name="Jogler M."/>
            <person name="Boedeker C."/>
            <person name="Pinto D."/>
            <person name="Vollmers J."/>
            <person name="Rivas-Marin E."/>
            <person name="Kohn T."/>
            <person name="Peeters S.H."/>
            <person name="Heuer A."/>
            <person name="Rast P."/>
            <person name="Oberbeckmann S."/>
            <person name="Bunk B."/>
            <person name="Jeske O."/>
            <person name="Meyerdierks A."/>
            <person name="Storesund J.E."/>
            <person name="Kallscheuer N."/>
            <person name="Luecker S."/>
            <person name="Lage O.M."/>
            <person name="Pohl T."/>
            <person name="Merkel B.J."/>
            <person name="Hornburger P."/>
            <person name="Mueller R.-W."/>
            <person name="Bruemmer F."/>
            <person name="Labrenz M."/>
            <person name="Spormann A.M."/>
            <person name="Op den Camp H."/>
            <person name="Overmann J."/>
            <person name="Amann R."/>
            <person name="Jetten M.S.M."/>
            <person name="Mascher T."/>
            <person name="Medema M.H."/>
            <person name="Devos D.P."/>
            <person name="Kaster A.-K."/>
            <person name="Ovreas L."/>
            <person name="Rohde M."/>
            <person name="Galperin M.Y."/>
            <person name="Jogler C."/>
        </authorList>
    </citation>
    <scope>NUCLEOTIDE SEQUENCE [LARGE SCALE GENOMIC DNA]</scope>
    <source>
        <strain evidence="3 4">KS4</strain>
    </source>
</reference>
<dbReference type="SUPFAM" id="SSF49785">
    <property type="entry name" value="Galactose-binding domain-like"/>
    <property type="match status" value="1"/>
</dbReference>
<evidence type="ECO:0000313" key="4">
    <source>
        <dbReference type="Proteomes" id="UP000317369"/>
    </source>
</evidence>
<evidence type="ECO:0000259" key="2">
    <source>
        <dbReference type="PROSITE" id="PS50022"/>
    </source>
</evidence>